<dbReference type="InterPro" id="IPR019349">
    <property type="entry name" value="Ribosomal_mS35_mit"/>
</dbReference>
<dbReference type="EMBL" id="PDXB01000020">
    <property type="protein sequence ID" value="RYN25026.1"/>
    <property type="molecule type" value="Genomic_DNA"/>
</dbReference>
<evidence type="ECO:0000313" key="2">
    <source>
        <dbReference type="EMBL" id="RYN25026.1"/>
    </source>
</evidence>
<dbReference type="Pfam" id="PF10213">
    <property type="entry name" value="MRP-S28"/>
    <property type="match status" value="1"/>
</dbReference>
<dbReference type="Proteomes" id="UP000293195">
    <property type="component" value="Unassembled WGS sequence"/>
</dbReference>
<dbReference type="Proteomes" id="UP000292402">
    <property type="component" value="Unassembled WGS sequence"/>
</dbReference>
<dbReference type="PANTHER" id="PTHR13490:SF0">
    <property type="entry name" value="SMALL RIBOSOMAL SUBUNIT PROTEIN MS35"/>
    <property type="match status" value="1"/>
</dbReference>
<organism evidence="2 5">
    <name type="scientific">Alternaria tenuissima</name>
    <dbReference type="NCBI Taxonomy" id="119927"/>
    <lineage>
        <taxon>Eukaryota</taxon>
        <taxon>Fungi</taxon>
        <taxon>Dikarya</taxon>
        <taxon>Ascomycota</taxon>
        <taxon>Pezizomycotina</taxon>
        <taxon>Dothideomycetes</taxon>
        <taxon>Pleosporomycetidae</taxon>
        <taxon>Pleosporales</taxon>
        <taxon>Pleosporineae</taxon>
        <taxon>Pleosporaceae</taxon>
        <taxon>Alternaria</taxon>
        <taxon>Alternaria sect. Alternaria</taxon>
        <taxon>Alternaria alternata complex</taxon>
    </lineage>
</organism>
<evidence type="ECO:0000313" key="7">
    <source>
        <dbReference type="Proteomes" id="UP000293195"/>
    </source>
</evidence>
<protein>
    <recommendedName>
        <fullName evidence="1">Small ribosomal subunit protein mS35 mitochondrial conserved domain-containing protein</fullName>
    </recommendedName>
</protein>
<sequence>MKEVVQMGGMILAQGKSGGRRGLIGPVHGRTLLLHRQASLHCEKSTTAAIRQPHSMASIQRRLLLQSRACPSRIRTRAAPKHTSAQWQRPLSTTPVQYANEPTKEGSATAADAKPPTETLDELAPELPKSAFSNTTKSKAFREMNTPERETAMLENLRASLAEIDPNVVADALRKGKRGLPQTRDFGLEADEDFEIEEDDKRKTLAGFWAEGEESMGPDEDYYGDDLTSHGHGELQQHRELREYARLIAWELPLLSHLARPFEPPTAATPFRFRYTSYLGESHPASNKVVVEFSPDDLSNTHSLTPTQVSKLIKLAGPRYNPSTSIIKLSCEKFDTQSQNKRFLGDTISSLIKECKEGKDSFEDVPFDFRHHTPKKRAEFPKEWVLTKERKQYLEEKRQKTAYLEDQRAGNGLLVDGKKVLETSLPFMSESQPAPETVMVGGARGKPLR</sequence>
<reference evidence="2" key="1">
    <citation type="submission" date="2017-10" db="EMBL/GenBank/DDBJ databases">
        <authorList>
            <person name="Armitage A.D."/>
            <person name="Barbara D.J."/>
            <person name="Woodhall J.W."/>
            <person name="Sreenivasaprasad S."/>
            <person name="Lane C.R."/>
            <person name="Clarkson J.P."/>
            <person name="Harrison R.J."/>
        </authorList>
    </citation>
    <scope>NUCLEOTIDE SEQUENCE</scope>
    <source>
        <strain evidence="2">FERA 1164</strain>
        <strain evidence="4">FERA 635</strain>
    </source>
</reference>
<accession>A0A4Q4SCP1</accession>
<feature type="domain" description="Small ribosomal subunit protein mS35 mitochondrial conserved" evidence="1">
    <location>
        <begin position="261"/>
        <end position="384"/>
    </location>
</feature>
<evidence type="ECO:0000313" key="5">
    <source>
        <dbReference type="Proteomes" id="UP000292340"/>
    </source>
</evidence>
<dbReference type="InterPro" id="IPR039848">
    <property type="entry name" value="Ribosomal_mS35_mt"/>
</dbReference>
<name>A0A4Q4SCP1_9PLEO</name>
<dbReference type="OrthoDB" id="283424at2759"/>
<dbReference type="AlphaFoldDB" id="A0A4Q4SCP1"/>
<evidence type="ECO:0000313" key="4">
    <source>
        <dbReference type="EMBL" id="RYO00729.1"/>
    </source>
</evidence>
<dbReference type="EMBL" id="PDXF01000017">
    <property type="protein sequence ID" value="RYO00729.1"/>
    <property type="molecule type" value="Genomic_DNA"/>
</dbReference>
<dbReference type="PANTHER" id="PTHR13490">
    <property type="entry name" value="MITOCHONDRIAL 28S RIBOSOMAL PROTEIN S28"/>
    <property type="match status" value="1"/>
</dbReference>
<reference evidence="6 7" key="2">
    <citation type="journal article" date="2019" name="bioRxiv">
        <title>Genomics, evolutionary history and diagnostics of the Alternaria alternata species group including apple and Asian pear pathotypes.</title>
        <authorList>
            <person name="Armitage A.D."/>
            <person name="Cockerton H.M."/>
            <person name="Sreenivasaprasad S."/>
            <person name="Woodhall J.W."/>
            <person name="Lane C.R."/>
            <person name="Harrison R.J."/>
            <person name="Clarkson J.P."/>
        </authorList>
    </citation>
    <scope>NUCLEOTIDE SEQUENCE</scope>
    <source>
        <strain evidence="6">FERA 1082</strain>
        <strain evidence="2">FERA 1164</strain>
        <strain evidence="7">FERA 635</strain>
    </source>
</reference>
<dbReference type="GO" id="GO:0005763">
    <property type="term" value="C:mitochondrial small ribosomal subunit"/>
    <property type="evidence" value="ECO:0007669"/>
    <property type="project" value="TreeGrafter"/>
</dbReference>
<dbReference type="GO" id="GO:0032543">
    <property type="term" value="P:mitochondrial translation"/>
    <property type="evidence" value="ECO:0007669"/>
    <property type="project" value="InterPro"/>
</dbReference>
<dbReference type="Proteomes" id="UP000292340">
    <property type="component" value="Unassembled WGS sequence"/>
</dbReference>
<comment type="caution">
    <text evidence="2">The sequence shown here is derived from an EMBL/GenBank/DDBJ whole genome shotgun (WGS) entry which is preliminary data.</text>
</comment>
<proteinExistence type="predicted"/>
<evidence type="ECO:0000313" key="3">
    <source>
        <dbReference type="EMBL" id="RYN49193.1"/>
    </source>
</evidence>
<gene>
    <name evidence="3" type="ORF">AA0114_g6744</name>
    <name evidence="2" type="ORF">AA0115_g7792</name>
    <name evidence="4" type="ORF">AA0119_g5660</name>
</gene>
<dbReference type="EMBL" id="PDXA01000021">
    <property type="protein sequence ID" value="RYN49193.1"/>
    <property type="molecule type" value="Genomic_DNA"/>
</dbReference>
<reference evidence="3" key="3">
    <citation type="journal article" date="2019" name="J. ISSAAS">
        <title>Genomics, evolutionary history and diagnostics of the Alternaria alternata species group including apple and Asian pear pathotypes.</title>
        <authorList>
            <person name="Armitage A.D."/>
            <person name="Cockerton H.M."/>
            <person name="Sreenivasaprasad S."/>
            <person name="Woodhall J."/>
            <person name="Lane C."/>
            <person name="Harrison R.J."/>
            <person name="Clarkson J.P."/>
        </authorList>
    </citation>
    <scope>NUCLEOTIDE SEQUENCE</scope>
    <source>
        <strain evidence="3">FERA 1082</strain>
    </source>
</reference>
<keyword evidence="7" id="KW-1185">Reference proteome</keyword>
<evidence type="ECO:0000259" key="1">
    <source>
        <dbReference type="Pfam" id="PF10213"/>
    </source>
</evidence>
<evidence type="ECO:0000313" key="6">
    <source>
        <dbReference type="Proteomes" id="UP000292402"/>
    </source>
</evidence>
<dbReference type="GO" id="GO:0003735">
    <property type="term" value="F:structural constituent of ribosome"/>
    <property type="evidence" value="ECO:0007669"/>
    <property type="project" value="InterPro"/>
</dbReference>